<dbReference type="Pfam" id="PF00486">
    <property type="entry name" value="Trans_reg_C"/>
    <property type="match status" value="1"/>
</dbReference>
<dbReference type="SUPFAM" id="SSF46894">
    <property type="entry name" value="C-terminal effector domain of the bipartite response regulators"/>
    <property type="match status" value="1"/>
</dbReference>
<evidence type="ECO:0000256" key="9">
    <source>
        <dbReference type="PROSITE-ProRule" id="PRU01091"/>
    </source>
</evidence>
<dbReference type="PANTHER" id="PTHR48111">
    <property type="entry name" value="REGULATOR OF RPOS"/>
    <property type="match status" value="1"/>
</dbReference>
<sequence length="232" mass="26134">MNIVRILIIEDDKNLCQIMRAGLQDAGIDSDFCHDGETGLELLLHNCYDACCLDRMLPSMDGLTILKKARAAKVSAPVLMLTAMGGLDDKVDGLEAGADDYLAKPFAMRELVARLHALLRRPSQAMAVEESNQIHYEDATLDCNQLELCGPKGHCQLSKKEADLLEVFFRYPHQLFTRERLLSRVWGDDTEIEESNLNTYIHFVRKKLKKAGICLTITTIRGVGYRLENIHD</sequence>
<dbReference type="InterPro" id="IPR011006">
    <property type="entry name" value="CheY-like_superfamily"/>
</dbReference>
<dbReference type="InterPro" id="IPR001789">
    <property type="entry name" value="Sig_transdc_resp-reg_receiver"/>
</dbReference>
<reference evidence="12" key="1">
    <citation type="submission" date="2009-12" db="EMBL/GenBank/DDBJ databases">
        <authorList>
            <person name="Weinstock G."/>
            <person name="Sodergren E."/>
            <person name="Clifton S."/>
            <person name="Fulton L."/>
            <person name="Fulton B."/>
            <person name="Courtney L."/>
            <person name="Fronick C."/>
            <person name="Harrison M."/>
            <person name="Strong C."/>
            <person name="Farmer C."/>
            <person name="Delahaunty K."/>
            <person name="Markovic C."/>
            <person name="Hall O."/>
            <person name="Minx P."/>
            <person name="Tomlinson C."/>
            <person name="Mitreva M."/>
            <person name="Nelson J."/>
            <person name="Hou S."/>
            <person name="Wollam A."/>
            <person name="Pepin K.H."/>
            <person name="Johnson M."/>
            <person name="Bhonagiri V."/>
            <person name="Nash W.E."/>
            <person name="Warren W."/>
            <person name="Chinwalla A."/>
            <person name="Mardis E.R."/>
            <person name="Wilson R.K."/>
        </authorList>
    </citation>
    <scope>NUCLEOTIDE SEQUENCE [LARGE SCALE GENOMIC DNA]</scope>
    <source>
        <strain evidence="12">DSM 15176</strain>
    </source>
</reference>
<dbReference type="GO" id="GO:0000976">
    <property type="term" value="F:transcription cis-regulatory region binding"/>
    <property type="evidence" value="ECO:0007669"/>
    <property type="project" value="TreeGrafter"/>
</dbReference>
<dbReference type="SUPFAM" id="SSF52172">
    <property type="entry name" value="CheY-like"/>
    <property type="match status" value="1"/>
</dbReference>
<dbReference type="InterPro" id="IPR001867">
    <property type="entry name" value="OmpR/PhoB-type_DNA-bd"/>
</dbReference>
<dbReference type="GO" id="GO:0006355">
    <property type="term" value="P:regulation of DNA-templated transcription"/>
    <property type="evidence" value="ECO:0007669"/>
    <property type="project" value="InterPro"/>
</dbReference>
<dbReference type="Gene3D" id="6.10.250.690">
    <property type="match status" value="1"/>
</dbReference>
<keyword evidence="3" id="KW-0902">Two-component regulatory system</keyword>
<keyword evidence="2 8" id="KW-0597">Phosphoprotein</keyword>
<dbReference type="RefSeq" id="WP_007047134.1">
    <property type="nucleotide sequence ID" value="NZ_GG704769.1"/>
</dbReference>
<evidence type="ECO:0000313" key="12">
    <source>
        <dbReference type="EMBL" id="EFB75974.1"/>
    </source>
</evidence>
<evidence type="ECO:0000256" key="1">
    <source>
        <dbReference type="ARBA" id="ARBA00018672"/>
    </source>
</evidence>
<dbReference type="Proteomes" id="UP000003438">
    <property type="component" value="Unassembled WGS sequence"/>
</dbReference>
<feature type="DNA-binding region" description="OmpR/PhoB-type" evidence="9">
    <location>
        <begin position="131"/>
        <end position="229"/>
    </location>
</feature>
<keyword evidence="6" id="KW-0804">Transcription</keyword>
<dbReference type="Pfam" id="PF00072">
    <property type="entry name" value="Response_reg"/>
    <property type="match status" value="1"/>
</dbReference>
<evidence type="ECO:0000256" key="6">
    <source>
        <dbReference type="ARBA" id="ARBA00023163"/>
    </source>
</evidence>
<dbReference type="SMART" id="SM00862">
    <property type="entry name" value="Trans_reg_C"/>
    <property type="match status" value="1"/>
</dbReference>
<evidence type="ECO:0000259" key="10">
    <source>
        <dbReference type="PROSITE" id="PS50110"/>
    </source>
</evidence>
<dbReference type="GO" id="GO:0005829">
    <property type="term" value="C:cytosol"/>
    <property type="evidence" value="ECO:0007669"/>
    <property type="project" value="TreeGrafter"/>
</dbReference>
<dbReference type="GO" id="GO:0032993">
    <property type="term" value="C:protein-DNA complex"/>
    <property type="evidence" value="ECO:0007669"/>
    <property type="project" value="TreeGrafter"/>
</dbReference>
<dbReference type="STRING" id="411471.SUBVAR_05754"/>
<dbReference type="InterPro" id="IPR036388">
    <property type="entry name" value="WH-like_DNA-bd_sf"/>
</dbReference>
<dbReference type="HOGENOM" id="CLU_000445_30_3_9"/>
<evidence type="ECO:0000256" key="2">
    <source>
        <dbReference type="ARBA" id="ARBA00022553"/>
    </source>
</evidence>
<dbReference type="EMBL" id="ACBY02000023">
    <property type="protein sequence ID" value="EFB75974.1"/>
    <property type="molecule type" value="Genomic_DNA"/>
</dbReference>
<feature type="modified residue" description="4-aspartylphosphate" evidence="8">
    <location>
        <position position="54"/>
    </location>
</feature>
<comment type="function">
    <text evidence="7">May play the central regulatory role in sporulation. It may be an element of the effector pathway responsible for the activation of sporulation genes in response to nutritional stress. Spo0A may act in concert with spo0H (a sigma factor) to control the expression of some genes that are critical to the sporulation process.</text>
</comment>
<proteinExistence type="predicted"/>
<evidence type="ECO:0000256" key="5">
    <source>
        <dbReference type="ARBA" id="ARBA00023125"/>
    </source>
</evidence>
<evidence type="ECO:0000313" key="13">
    <source>
        <dbReference type="Proteomes" id="UP000003438"/>
    </source>
</evidence>
<feature type="domain" description="OmpR/PhoB-type" evidence="11">
    <location>
        <begin position="131"/>
        <end position="229"/>
    </location>
</feature>
<dbReference type="GO" id="GO:0000156">
    <property type="term" value="F:phosphorelay response regulator activity"/>
    <property type="evidence" value="ECO:0007669"/>
    <property type="project" value="TreeGrafter"/>
</dbReference>
<name>D1PN39_9FIRM</name>
<keyword evidence="4" id="KW-0805">Transcription regulation</keyword>
<dbReference type="InterPro" id="IPR016032">
    <property type="entry name" value="Sig_transdc_resp-reg_C-effctor"/>
</dbReference>
<dbReference type="PROSITE" id="PS51755">
    <property type="entry name" value="OMPR_PHOB"/>
    <property type="match status" value="1"/>
</dbReference>
<dbReference type="Gene3D" id="1.10.10.10">
    <property type="entry name" value="Winged helix-like DNA-binding domain superfamily/Winged helix DNA-binding domain"/>
    <property type="match status" value="1"/>
</dbReference>
<comment type="caution">
    <text evidence="12">The sequence shown here is derived from an EMBL/GenBank/DDBJ whole genome shotgun (WGS) entry which is preliminary data.</text>
</comment>
<evidence type="ECO:0000259" key="11">
    <source>
        <dbReference type="PROSITE" id="PS51755"/>
    </source>
</evidence>
<evidence type="ECO:0000256" key="4">
    <source>
        <dbReference type="ARBA" id="ARBA00023015"/>
    </source>
</evidence>
<gene>
    <name evidence="12" type="ORF">SUBVAR_05754</name>
</gene>
<dbReference type="CDD" id="cd00383">
    <property type="entry name" value="trans_reg_C"/>
    <property type="match status" value="1"/>
</dbReference>
<dbReference type="eggNOG" id="COG0745">
    <property type="taxonomic scope" value="Bacteria"/>
</dbReference>
<feature type="domain" description="Response regulatory" evidence="10">
    <location>
        <begin position="5"/>
        <end position="119"/>
    </location>
</feature>
<dbReference type="InterPro" id="IPR039420">
    <property type="entry name" value="WalR-like"/>
</dbReference>
<evidence type="ECO:0000256" key="7">
    <source>
        <dbReference type="ARBA" id="ARBA00024867"/>
    </source>
</evidence>
<evidence type="ECO:0000256" key="3">
    <source>
        <dbReference type="ARBA" id="ARBA00023012"/>
    </source>
</evidence>
<protein>
    <recommendedName>
        <fullName evidence="1">Stage 0 sporulation protein A homolog</fullName>
    </recommendedName>
</protein>
<dbReference type="PROSITE" id="PS50110">
    <property type="entry name" value="RESPONSE_REGULATORY"/>
    <property type="match status" value="1"/>
</dbReference>
<accession>D1PN39</accession>
<keyword evidence="13" id="KW-1185">Reference proteome</keyword>
<dbReference type="Gene3D" id="3.40.50.2300">
    <property type="match status" value="1"/>
</dbReference>
<dbReference type="AlphaFoldDB" id="D1PN39"/>
<keyword evidence="5 9" id="KW-0238">DNA-binding</keyword>
<organism evidence="12 13">
    <name type="scientific">Subdoligranulum variabile DSM 15176</name>
    <dbReference type="NCBI Taxonomy" id="411471"/>
    <lineage>
        <taxon>Bacteria</taxon>
        <taxon>Bacillati</taxon>
        <taxon>Bacillota</taxon>
        <taxon>Clostridia</taxon>
        <taxon>Eubacteriales</taxon>
        <taxon>Oscillospiraceae</taxon>
        <taxon>Subdoligranulum</taxon>
    </lineage>
</organism>
<dbReference type="SMART" id="SM00448">
    <property type="entry name" value="REC"/>
    <property type="match status" value="1"/>
</dbReference>
<dbReference type="PANTHER" id="PTHR48111:SF1">
    <property type="entry name" value="TWO-COMPONENT RESPONSE REGULATOR ORR33"/>
    <property type="match status" value="1"/>
</dbReference>
<evidence type="ECO:0000256" key="8">
    <source>
        <dbReference type="PROSITE-ProRule" id="PRU00169"/>
    </source>
</evidence>